<feature type="compositionally biased region" description="Low complexity" evidence="1">
    <location>
        <begin position="321"/>
        <end position="345"/>
    </location>
</feature>
<organism evidence="4 5">
    <name type="scientific">Glarea lozoyensis (strain ATCC 20868 / MF5171)</name>
    <dbReference type="NCBI Taxonomy" id="1116229"/>
    <lineage>
        <taxon>Eukaryota</taxon>
        <taxon>Fungi</taxon>
        <taxon>Dikarya</taxon>
        <taxon>Ascomycota</taxon>
        <taxon>Pezizomycotina</taxon>
        <taxon>Leotiomycetes</taxon>
        <taxon>Helotiales</taxon>
        <taxon>Helotiaceae</taxon>
        <taxon>Glarea</taxon>
    </lineage>
</organism>
<dbReference type="PANTHER" id="PTHR10900:SF77">
    <property type="entry name" value="FI19380P1"/>
    <property type="match status" value="1"/>
</dbReference>
<dbReference type="AlphaFoldDB" id="S3DDM0"/>
<dbReference type="KEGG" id="glz:GLAREA_05148"/>
<dbReference type="InterPro" id="IPR000782">
    <property type="entry name" value="FAS1_domain"/>
</dbReference>
<feature type="transmembrane region" description="Helical" evidence="2">
    <location>
        <begin position="362"/>
        <end position="384"/>
    </location>
</feature>
<dbReference type="RefSeq" id="XP_008076628.1">
    <property type="nucleotide sequence ID" value="XM_008078437.1"/>
</dbReference>
<feature type="compositionally biased region" description="Polar residues" evidence="1">
    <location>
        <begin position="449"/>
        <end position="458"/>
    </location>
</feature>
<dbReference type="Pfam" id="PF02469">
    <property type="entry name" value="Fasciclin"/>
    <property type="match status" value="2"/>
</dbReference>
<dbReference type="InterPro" id="IPR050904">
    <property type="entry name" value="Adhesion/Biosynth-related"/>
</dbReference>
<gene>
    <name evidence="4" type="ORF">GLAREA_05148</name>
</gene>
<dbReference type="PROSITE" id="PS50213">
    <property type="entry name" value="FAS1"/>
    <property type="match status" value="1"/>
</dbReference>
<evidence type="ECO:0000313" key="4">
    <source>
        <dbReference type="EMBL" id="EPE35810.1"/>
    </source>
</evidence>
<evidence type="ECO:0000256" key="1">
    <source>
        <dbReference type="SAM" id="MobiDB-lite"/>
    </source>
</evidence>
<protein>
    <submittedName>
        <fullName evidence="4">FAS1</fullName>
    </submittedName>
</protein>
<feature type="domain" description="FAS1" evidence="3">
    <location>
        <begin position="27"/>
        <end position="309"/>
    </location>
</feature>
<dbReference type="OrthoDB" id="286301at2759"/>
<evidence type="ECO:0000256" key="2">
    <source>
        <dbReference type="SAM" id="Phobius"/>
    </source>
</evidence>
<reference evidence="4 5" key="1">
    <citation type="journal article" date="2013" name="BMC Genomics">
        <title>Genomics-driven discovery of the pneumocandin biosynthetic gene cluster in the fungus Glarea lozoyensis.</title>
        <authorList>
            <person name="Chen L."/>
            <person name="Yue Q."/>
            <person name="Zhang X."/>
            <person name="Xiang M."/>
            <person name="Wang C."/>
            <person name="Li S."/>
            <person name="Che Y."/>
            <person name="Ortiz-Lopez F.J."/>
            <person name="Bills G.F."/>
            <person name="Liu X."/>
            <person name="An Z."/>
        </authorList>
    </citation>
    <scope>NUCLEOTIDE SEQUENCE [LARGE SCALE GENOMIC DNA]</scope>
    <source>
        <strain evidence="5">ATCC 20868 / MF5171</strain>
    </source>
</reference>
<dbReference type="STRING" id="1116229.S3DDM0"/>
<keyword evidence="2" id="KW-1133">Transmembrane helix</keyword>
<dbReference type="Proteomes" id="UP000016922">
    <property type="component" value="Unassembled WGS sequence"/>
</dbReference>
<dbReference type="OMA" id="HIMDEML"/>
<feature type="region of interest" description="Disordered" evidence="1">
    <location>
        <begin position="313"/>
        <end position="357"/>
    </location>
</feature>
<evidence type="ECO:0000259" key="3">
    <source>
        <dbReference type="PROSITE" id="PS50213"/>
    </source>
</evidence>
<dbReference type="InterPro" id="IPR036378">
    <property type="entry name" value="FAS1_dom_sf"/>
</dbReference>
<keyword evidence="5" id="KW-1185">Reference proteome</keyword>
<keyword evidence="2" id="KW-0812">Transmembrane</keyword>
<name>S3DDM0_GLAL2</name>
<evidence type="ECO:0000313" key="5">
    <source>
        <dbReference type="Proteomes" id="UP000016922"/>
    </source>
</evidence>
<dbReference type="GeneID" id="19464202"/>
<dbReference type="Gene3D" id="2.30.180.10">
    <property type="entry name" value="FAS1 domain"/>
    <property type="match status" value="2"/>
</dbReference>
<proteinExistence type="predicted"/>
<keyword evidence="2" id="KW-0472">Membrane</keyword>
<dbReference type="PANTHER" id="PTHR10900">
    <property type="entry name" value="PERIOSTIN-RELATED"/>
    <property type="match status" value="1"/>
</dbReference>
<dbReference type="eggNOG" id="KOG1437">
    <property type="taxonomic scope" value="Eukaryota"/>
</dbReference>
<dbReference type="SMART" id="SM00554">
    <property type="entry name" value="FAS1"/>
    <property type="match status" value="2"/>
</dbReference>
<dbReference type="HOGENOM" id="CLU_537533_0_0_1"/>
<sequence>MSIFEGFRVLPVYRLLWLTLLITNTTALSLLELLQGSPQLSTFYARVNASKNLTNFLASSSDFTLLAPSNDAFAKLPVGQSNMTDDQFTAMLEYSLLRGAFPKLSLSTANQFVPSHLINSTYANVTGGQAVGLSLDNSGKIQALSGNKSVSTSSETKVCVGGFVHIMDEMLTIPYKAVDEITAAGMEYFIAILAKGNFLTTGANYVNPVVYQPNITFFIPNSPDALSNFSEIVKTASPSYLQTAFLYHVIPNYIGYSPMLKDGLSLKASNGINLTVHVQDGQTYVNSAKVLSTDYIISNGVVHVIDSVLNTTNTAGPPPSSATNTPAPTTSSDTPAATSASDPTPLVAAKSAKGSSNTGRTIGIAVGAGVAGLLLIASIIFLCIRHRKKKQIRRVSEAQAWNGPVTELTYEGPTGDPLYANRYRIQKDASSNRYTTQRNSGISQSSSSTPLGLQTHNLPTHAEDVGDRFPTPPPVTKSHRPEIPQRSPSRVLKGGMFEGVDEDRVYR</sequence>
<accession>S3DDM0</accession>
<dbReference type="EMBL" id="KE145353">
    <property type="protein sequence ID" value="EPE35810.1"/>
    <property type="molecule type" value="Genomic_DNA"/>
</dbReference>
<feature type="region of interest" description="Disordered" evidence="1">
    <location>
        <begin position="429"/>
        <end position="507"/>
    </location>
</feature>
<feature type="compositionally biased region" description="Polar residues" evidence="1">
    <location>
        <begin position="429"/>
        <end position="439"/>
    </location>
</feature>
<dbReference type="SUPFAM" id="SSF82153">
    <property type="entry name" value="FAS1 domain"/>
    <property type="match status" value="2"/>
</dbReference>